<dbReference type="InterPro" id="IPR004622">
    <property type="entry name" value="DNA_pol_HolB"/>
</dbReference>
<dbReference type="InterPro" id="IPR027417">
    <property type="entry name" value="P-loop_NTPase"/>
</dbReference>
<dbReference type="NCBIfam" id="NF005926">
    <property type="entry name" value="PRK07940.1"/>
    <property type="match status" value="1"/>
</dbReference>
<reference evidence="3 4" key="1">
    <citation type="submission" date="2021-03" db="EMBL/GenBank/DDBJ databases">
        <title>Sequencing the genomes of 1000 actinobacteria strains.</title>
        <authorList>
            <person name="Klenk H.-P."/>
        </authorList>
    </citation>
    <scope>NUCLEOTIDE SEQUENCE [LARGE SCALE GENOMIC DNA]</scope>
    <source>
        <strain evidence="3 4">DSM 46670</strain>
    </source>
</reference>
<comment type="caution">
    <text evidence="3">The sequence shown here is derived from an EMBL/GenBank/DDBJ whole genome shotgun (WGS) entry which is preliminary data.</text>
</comment>
<keyword evidence="3" id="KW-0548">Nucleotidyltransferase</keyword>
<dbReference type="Proteomes" id="UP001519332">
    <property type="component" value="Unassembled WGS sequence"/>
</dbReference>
<dbReference type="InterPro" id="IPR003593">
    <property type="entry name" value="AAA+_ATPase"/>
</dbReference>
<evidence type="ECO:0000313" key="4">
    <source>
        <dbReference type="Proteomes" id="UP001519332"/>
    </source>
</evidence>
<organism evidence="3 4">
    <name type="scientific">Kibdelosporangium banguiense</name>
    <dbReference type="NCBI Taxonomy" id="1365924"/>
    <lineage>
        <taxon>Bacteria</taxon>
        <taxon>Bacillati</taxon>
        <taxon>Actinomycetota</taxon>
        <taxon>Actinomycetes</taxon>
        <taxon>Pseudonocardiales</taxon>
        <taxon>Pseudonocardiaceae</taxon>
        <taxon>Kibdelosporangium</taxon>
    </lineage>
</organism>
<dbReference type="RefSeq" id="WP_209636276.1">
    <property type="nucleotide sequence ID" value="NZ_JAGINW010000001.1"/>
</dbReference>
<dbReference type="SMART" id="SM00382">
    <property type="entry name" value="AAA"/>
    <property type="match status" value="1"/>
</dbReference>
<evidence type="ECO:0000313" key="3">
    <source>
        <dbReference type="EMBL" id="MBP2321416.1"/>
    </source>
</evidence>
<gene>
    <name evidence="3" type="ORF">JOF56_001801</name>
</gene>
<dbReference type="GO" id="GO:0003887">
    <property type="term" value="F:DNA-directed DNA polymerase activity"/>
    <property type="evidence" value="ECO:0007669"/>
    <property type="project" value="UniProtKB-EC"/>
</dbReference>
<feature type="region of interest" description="Disordered" evidence="1">
    <location>
        <begin position="275"/>
        <end position="309"/>
    </location>
</feature>
<dbReference type="EC" id="2.7.7.7" evidence="3"/>
<protein>
    <submittedName>
        <fullName evidence="3">DNA polymerase-3 subunit delta</fullName>
        <ecNumber evidence="3">2.7.7.7</ecNumber>
    </submittedName>
</protein>
<sequence length="395" mass="41549">MTVWSQVVGQADAVEVLTTAANAAAVIVRDGPGSATGMTHAWLFTGPPGSGRSTAARAFAAALQCEYGSGCGECPGCRTTMAGTHADVRLVVPEGLSISVAEMRALVQTAARRPTNGRWQVVIIEDADRLTEGAANALLKAVEEPPERTVFLLCAPSDHPDDVSVTIRSRCRGVSLRIPPAAAIADVLMNRDSIAADIATWAASVCGGHVGRARRLATDESARDRRAAVLRIPLGLRRAGDVFTLAGELVKTAESEASEQSESRDEAERDALKTALGAGGTGKGTASATRGSAGALKELERRQKSRATRTQRDTLDLALVDLAGFYRDVLVTGSGSEAALNHPDHANSARTAAASWSPESTLRRLEAVLKCREALELNVKPRIAVEAMVTTLYYG</sequence>
<dbReference type="PANTHER" id="PTHR11669">
    <property type="entry name" value="REPLICATION FACTOR C / DNA POLYMERASE III GAMMA-TAU SUBUNIT"/>
    <property type="match status" value="1"/>
</dbReference>
<dbReference type="Pfam" id="PF13177">
    <property type="entry name" value="DNA_pol3_delta2"/>
    <property type="match status" value="1"/>
</dbReference>
<dbReference type="NCBIfam" id="TIGR00678">
    <property type="entry name" value="holB"/>
    <property type="match status" value="1"/>
</dbReference>
<feature type="domain" description="AAA+ ATPase" evidence="2">
    <location>
        <begin position="38"/>
        <end position="179"/>
    </location>
</feature>
<evidence type="ECO:0000256" key="1">
    <source>
        <dbReference type="SAM" id="MobiDB-lite"/>
    </source>
</evidence>
<accession>A0ABS4TC44</accession>
<proteinExistence type="predicted"/>
<keyword evidence="4" id="KW-1185">Reference proteome</keyword>
<dbReference type="InterPro" id="IPR050238">
    <property type="entry name" value="DNA_Rep/Repair_Clamp_Loader"/>
</dbReference>
<dbReference type="EMBL" id="JAGINW010000001">
    <property type="protein sequence ID" value="MBP2321416.1"/>
    <property type="molecule type" value="Genomic_DNA"/>
</dbReference>
<dbReference type="SUPFAM" id="SSF52540">
    <property type="entry name" value="P-loop containing nucleoside triphosphate hydrolases"/>
    <property type="match status" value="1"/>
</dbReference>
<dbReference type="PANTHER" id="PTHR11669:SF8">
    <property type="entry name" value="DNA POLYMERASE III SUBUNIT DELTA"/>
    <property type="match status" value="1"/>
</dbReference>
<feature type="compositionally biased region" description="Low complexity" evidence="1">
    <location>
        <begin position="284"/>
        <end position="295"/>
    </location>
</feature>
<name>A0ABS4TC44_9PSEU</name>
<dbReference type="Gene3D" id="3.40.50.300">
    <property type="entry name" value="P-loop containing nucleotide triphosphate hydrolases"/>
    <property type="match status" value="1"/>
</dbReference>
<keyword evidence="3" id="KW-0808">Transferase</keyword>
<evidence type="ECO:0000259" key="2">
    <source>
        <dbReference type="SMART" id="SM00382"/>
    </source>
</evidence>